<dbReference type="PANTHER" id="PTHR37953:SF1">
    <property type="entry name" value="UPF0127 PROTEIN MJ1496"/>
    <property type="match status" value="1"/>
</dbReference>
<proteinExistence type="predicted"/>
<dbReference type="Gene3D" id="2.60.120.1140">
    <property type="entry name" value="Protein of unknown function DUF192"/>
    <property type="match status" value="1"/>
</dbReference>
<protein>
    <submittedName>
        <fullName evidence="2">DUF192 domain-containing protein</fullName>
    </submittedName>
</protein>
<sequence length="163" mass="18510">MSRKNTFLSLLLVILLFSACKQNDVPKKTVVAAPVAFKQEAEAYLTKTSGDTIQHLKLEIADNDYERETGLMYRQAMDQDQGMLFIFEQEEPRGFYMKNTHIPLDLIFLNAQRKIVSISKNAQPESLETIPSNLPAQYVLEINGGLSDQWNLETGDSLILNRD</sequence>
<evidence type="ECO:0000313" key="2">
    <source>
        <dbReference type="EMBL" id="NJW53782.1"/>
    </source>
</evidence>
<evidence type="ECO:0000256" key="1">
    <source>
        <dbReference type="SAM" id="SignalP"/>
    </source>
</evidence>
<comment type="caution">
    <text evidence="2">The sequence shown here is derived from an EMBL/GenBank/DDBJ whole genome shotgun (WGS) entry which is preliminary data.</text>
</comment>
<keyword evidence="1" id="KW-0732">Signal</keyword>
<evidence type="ECO:0000313" key="3">
    <source>
        <dbReference type="Proteomes" id="UP000703674"/>
    </source>
</evidence>
<dbReference type="InterPro" id="IPR038695">
    <property type="entry name" value="Saro_0823-like_sf"/>
</dbReference>
<dbReference type="EMBL" id="JAAVJR010000007">
    <property type="protein sequence ID" value="NJW53782.1"/>
    <property type="molecule type" value="Genomic_DNA"/>
</dbReference>
<dbReference type="Proteomes" id="UP000703674">
    <property type="component" value="Unassembled WGS sequence"/>
</dbReference>
<dbReference type="PROSITE" id="PS51257">
    <property type="entry name" value="PROKAR_LIPOPROTEIN"/>
    <property type="match status" value="1"/>
</dbReference>
<gene>
    <name evidence="2" type="ORF">HC175_12720</name>
</gene>
<keyword evidence="3" id="KW-1185">Reference proteome</keyword>
<name>A0ABX1D139_9FLAO</name>
<feature type="chain" id="PRO_5046875811" evidence="1">
    <location>
        <begin position="24"/>
        <end position="163"/>
    </location>
</feature>
<dbReference type="InterPro" id="IPR003795">
    <property type="entry name" value="DUF192"/>
</dbReference>
<feature type="signal peptide" evidence="1">
    <location>
        <begin position="1"/>
        <end position="23"/>
    </location>
</feature>
<dbReference type="Pfam" id="PF02643">
    <property type="entry name" value="DUF192"/>
    <property type="match status" value="1"/>
</dbReference>
<organism evidence="2 3">
    <name type="scientific">Salinimicrobium oceani</name>
    <dbReference type="NCBI Taxonomy" id="2722702"/>
    <lineage>
        <taxon>Bacteria</taxon>
        <taxon>Pseudomonadati</taxon>
        <taxon>Bacteroidota</taxon>
        <taxon>Flavobacteriia</taxon>
        <taxon>Flavobacteriales</taxon>
        <taxon>Flavobacteriaceae</taxon>
        <taxon>Salinimicrobium</taxon>
    </lineage>
</organism>
<accession>A0ABX1D139</accession>
<dbReference type="PANTHER" id="PTHR37953">
    <property type="entry name" value="UPF0127 PROTEIN MJ1496"/>
    <property type="match status" value="1"/>
</dbReference>
<reference evidence="2 3" key="1">
    <citation type="submission" date="2020-03" db="EMBL/GenBank/DDBJ databases">
        <title>Salinimicrobium sp. nov, isolated from SCS.</title>
        <authorList>
            <person name="Cao W.R."/>
        </authorList>
    </citation>
    <scope>NUCLEOTIDE SEQUENCE [LARGE SCALE GENOMIC DNA]</scope>
    <source>
        <strain evidence="3">J15B91</strain>
    </source>
</reference>
<dbReference type="RefSeq" id="WP_168138882.1">
    <property type="nucleotide sequence ID" value="NZ_JAAVJR010000007.1"/>
</dbReference>